<dbReference type="PANTHER" id="PTHR43394">
    <property type="entry name" value="ATP-DEPENDENT PERMEASE MDL1, MITOCHONDRIAL"/>
    <property type="match status" value="1"/>
</dbReference>
<keyword evidence="12" id="KW-1185">Reference proteome</keyword>
<protein>
    <recommendedName>
        <fullName evidence="13">ABC transporter domain-containing protein</fullName>
    </recommendedName>
</protein>
<dbReference type="Proteomes" id="UP000291116">
    <property type="component" value="Unassembled WGS sequence"/>
</dbReference>
<dbReference type="PROSITE" id="PS50929">
    <property type="entry name" value="ABC_TM1F"/>
    <property type="match status" value="1"/>
</dbReference>
<keyword evidence="2 8" id="KW-0812">Transmembrane</keyword>
<dbReference type="PROSITE" id="PS00211">
    <property type="entry name" value="ABC_TRANSPORTER_1"/>
    <property type="match status" value="1"/>
</dbReference>
<keyword evidence="6 8" id="KW-0472">Membrane</keyword>
<feature type="region of interest" description="Disordered" evidence="7">
    <location>
        <begin position="1"/>
        <end position="25"/>
    </location>
</feature>
<evidence type="ECO:0000313" key="11">
    <source>
        <dbReference type="EMBL" id="VEU44697.1"/>
    </source>
</evidence>
<feature type="transmembrane region" description="Helical" evidence="8">
    <location>
        <begin position="311"/>
        <end position="330"/>
    </location>
</feature>
<dbReference type="InterPro" id="IPR027417">
    <property type="entry name" value="P-loop_NTPase"/>
</dbReference>
<dbReference type="InterPro" id="IPR036640">
    <property type="entry name" value="ABC1_TM_sf"/>
</dbReference>
<dbReference type="SUPFAM" id="SSF90123">
    <property type="entry name" value="ABC transporter transmembrane region"/>
    <property type="match status" value="1"/>
</dbReference>
<evidence type="ECO:0000256" key="3">
    <source>
        <dbReference type="ARBA" id="ARBA00022741"/>
    </source>
</evidence>
<keyword evidence="4" id="KW-0067">ATP-binding</keyword>
<evidence type="ECO:0000259" key="10">
    <source>
        <dbReference type="PROSITE" id="PS50929"/>
    </source>
</evidence>
<evidence type="ECO:0000256" key="1">
    <source>
        <dbReference type="ARBA" id="ARBA00004141"/>
    </source>
</evidence>
<evidence type="ECO:0008006" key="13">
    <source>
        <dbReference type="Google" id="ProtNLM"/>
    </source>
</evidence>
<dbReference type="GO" id="GO:0005524">
    <property type="term" value="F:ATP binding"/>
    <property type="evidence" value="ECO:0007669"/>
    <property type="project" value="UniProtKB-KW"/>
</dbReference>
<dbReference type="SUPFAM" id="SSF52540">
    <property type="entry name" value="P-loop containing nucleoside triphosphate hydrolases"/>
    <property type="match status" value="1"/>
</dbReference>
<dbReference type="InterPro" id="IPR017871">
    <property type="entry name" value="ABC_transporter-like_CS"/>
</dbReference>
<reference evidence="11 12" key="1">
    <citation type="submission" date="2019-01" db="EMBL/GenBank/DDBJ databases">
        <authorList>
            <person name="Ferrante I. M."/>
        </authorList>
    </citation>
    <scope>NUCLEOTIDE SEQUENCE [LARGE SCALE GENOMIC DNA]</scope>
    <source>
        <strain evidence="11 12">B856</strain>
    </source>
</reference>
<feature type="region of interest" description="Disordered" evidence="7">
    <location>
        <begin position="140"/>
        <end position="179"/>
    </location>
</feature>
<dbReference type="InterPro" id="IPR003593">
    <property type="entry name" value="AAA+_ATPase"/>
</dbReference>
<dbReference type="InterPro" id="IPR039421">
    <property type="entry name" value="Type_1_exporter"/>
</dbReference>
<organism evidence="11 12">
    <name type="scientific">Pseudo-nitzschia multistriata</name>
    <dbReference type="NCBI Taxonomy" id="183589"/>
    <lineage>
        <taxon>Eukaryota</taxon>
        <taxon>Sar</taxon>
        <taxon>Stramenopiles</taxon>
        <taxon>Ochrophyta</taxon>
        <taxon>Bacillariophyta</taxon>
        <taxon>Bacillariophyceae</taxon>
        <taxon>Bacillariophycidae</taxon>
        <taxon>Bacillariales</taxon>
        <taxon>Bacillariaceae</taxon>
        <taxon>Pseudo-nitzschia</taxon>
    </lineage>
</organism>
<feature type="compositionally biased region" description="Basic and acidic residues" evidence="7">
    <location>
        <begin position="140"/>
        <end position="150"/>
    </location>
</feature>
<dbReference type="Gene3D" id="3.40.50.300">
    <property type="entry name" value="P-loop containing nucleotide triphosphate hydrolases"/>
    <property type="match status" value="1"/>
</dbReference>
<evidence type="ECO:0000256" key="2">
    <source>
        <dbReference type="ARBA" id="ARBA00022692"/>
    </source>
</evidence>
<dbReference type="GO" id="GO:0015421">
    <property type="term" value="F:ABC-type oligopeptide transporter activity"/>
    <property type="evidence" value="ECO:0007669"/>
    <property type="project" value="TreeGrafter"/>
</dbReference>
<accession>A0A448ZRM5</accession>
<dbReference type="SMART" id="SM00382">
    <property type="entry name" value="AAA"/>
    <property type="match status" value="1"/>
</dbReference>
<dbReference type="EMBL" id="CAACVS010000655">
    <property type="protein sequence ID" value="VEU44697.1"/>
    <property type="molecule type" value="Genomic_DNA"/>
</dbReference>
<dbReference type="Pfam" id="PF00005">
    <property type="entry name" value="ABC_tran"/>
    <property type="match status" value="1"/>
</dbReference>
<feature type="compositionally biased region" description="Basic and acidic residues" evidence="7">
    <location>
        <begin position="1"/>
        <end position="20"/>
    </location>
</feature>
<dbReference type="GO" id="GO:0016887">
    <property type="term" value="F:ATP hydrolysis activity"/>
    <property type="evidence" value="ECO:0007669"/>
    <property type="project" value="InterPro"/>
</dbReference>
<keyword evidence="3" id="KW-0547">Nucleotide-binding</keyword>
<dbReference type="PANTHER" id="PTHR43394:SF1">
    <property type="entry name" value="ATP-BINDING CASSETTE SUB-FAMILY B MEMBER 10, MITOCHONDRIAL"/>
    <property type="match status" value="1"/>
</dbReference>
<dbReference type="AlphaFoldDB" id="A0A448ZRM5"/>
<proteinExistence type="predicted"/>
<feature type="transmembrane region" description="Helical" evidence="8">
    <location>
        <begin position="79"/>
        <end position="100"/>
    </location>
</feature>
<evidence type="ECO:0000256" key="4">
    <source>
        <dbReference type="ARBA" id="ARBA00022840"/>
    </source>
</evidence>
<dbReference type="GO" id="GO:0090374">
    <property type="term" value="P:oligopeptide export from mitochondrion"/>
    <property type="evidence" value="ECO:0007669"/>
    <property type="project" value="TreeGrafter"/>
</dbReference>
<comment type="subcellular location">
    <subcellularLocation>
        <location evidence="1">Membrane</location>
        <topology evidence="1">Multi-pass membrane protein</topology>
    </subcellularLocation>
</comment>
<feature type="domain" description="ABC transmembrane type-1" evidence="10">
    <location>
        <begin position="41"/>
        <end position="371"/>
    </location>
</feature>
<feature type="transmembrane region" description="Helical" evidence="8">
    <location>
        <begin position="228"/>
        <end position="245"/>
    </location>
</feature>
<gene>
    <name evidence="11" type="ORF">PSNMU_V1.4_AUG-EV-PASAV3_0118230</name>
</gene>
<dbReference type="Pfam" id="PF00664">
    <property type="entry name" value="ABC_membrane"/>
    <property type="match status" value="2"/>
</dbReference>
<evidence type="ECO:0000259" key="9">
    <source>
        <dbReference type="PROSITE" id="PS50893"/>
    </source>
</evidence>
<dbReference type="OrthoDB" id="6500128at2759"/>
<evidence type="ECO:0000256" key="8">
    <source>
        <dbReference type="SAM" id="Phobius"/>
    </source>
</evidence>
<feature type="domain" description="ABC transporter" evidence="9">
    <location>
        <begin position="413"/>
        <end position="658"/>
    </location>
</feature>
<evidence type="ECO:0000313" key="12">
    <source>
        <dbReference type="Proteomes" id="UP000291116"/>
    </source>
</evidence>
<dbReference type="InterPro" id="IPR003439">
    <property type="entry name" value="ABC_transporter-like_ATP-bd"/>
</dbReference>
<dbReference type="Gene3D" id="1.20.1560.10">
    <property type="entry name" value="ABC transporter type 1, transmembrane domain"/>
    <property type="match status" value="2"/>
</dbReference>
<dbReference type="GO" id="GO:0005743">
    <property type="term" value="C:mitochondrial inner membrane"/>
    <property type="evidence" value="ECO:0007669"/>
    <property type="project" value="TreeGrafter"/>
</dbReference>
<sequence length="661" mass="71576">MISDAMKKEKLPGKEGKENAAAKSKRRIWGEARKEMIPLSVGAIALVASSSVNQAVPRLMGVLMDPSKPKSANTSERKFISQILWLSLAGGTASFIRTWLMNRAQDSIAARLRKEVFESLLTKRELEWFQHTQIESRTENIGKEIERTKSDVSTAASDQEATKDKRQKRRTESLSPSTGVTPAAVGVIMKDDVDVVANTVTNTLANLLRSLSSCVFGTYNMLCINPQLVGLSIGVAPVVGTLAWMTRTYLKKIVAIQQQAAIKSASFVEERLNHITMVKTSNREHDEVEKFNEIQDECVTLGGKAALASGLSMGIMFGLSSTAFCGILLAGRRAVKADKMTSGELTSFGTYSFMLALGSAGVVRALGEYSKGMQCATRLYKLIDGDNDEGQKSMDQGIDGSRPLVNTDLVQKLSIENVNFSFKADPSKMVLKDLSFSISRGEVVAIVGENGSGKSTTASIIAGIYPPQSGQIALYDTKATTAEPLNCITDLERRDRASLVQVVPQAPALFDMTILDNVRYSRPDASEEDVRTAMDSAHCDFVSNLDGGLDYQVGRNGIRLSGGQRQRIGLARAFLANPVFLVLDEPSSAMDAEGEASLSDTMAACKSSNRGLLIITHRAKTLELADRILVLKDGQVVEEGKLGALKKRKNGELVALMSDLV</sequence>
<name>A0A448ZRM5_9STRA</name>
<evidence type="ECO:0000256" key="7">
    <source>
        <dbReference type="SAM" id="MobiDB-lite"/>
    </source>
</evidence>
<keyword evidence="5 8" id="KW-1133">Transmembrane helix</keyword>
<dbReference type="PROSITE" id="PS50893">
    <property type="entry name" value="ABC_TRANSPORTER_2"/>
    <property type="match status" value="1"/>
</dbReference>
<dbReference type="InterPro" id="IPR011527">
    <property type="entry name" value="ABC1_TM_dom"/>
</dbReference>
<evidence type="ECO:0000256" key="5">
    <source>
        <dbReference type="ARBA" id="ARBA00022989"/>
    </source>
</evidence>
<evidence type="ECO:0000256" key="6">
    <source>
        <dbReference type="ARBA" id="ARBA00023136"/>
    </source>
</evidence>